<proteinExistence type="inferred from homology"/>
<gene>
    <name evidence="12" type="ordered locus">DaAHT2_1566</name>
</gene>
<evidence type="ECO:0000256" key="4">
    <source>
        <dbReference type="ARBA" id="ARBA00022475"/>
    </source>
</evidence>
<dbReference type="KEGG" id="dak:DaAHT2_1566"/>
<keyword evidence="8 9" id="KW-0472">Membrane</keyword>
<keyword evidence="6 9" id="KW-0812">Transmembrane</keyword>
<dbReference type="FunCoup" id="D6Z3Y6">
    <property type="interactions" value="249"/>
</dbReference>
<dbReference type="GO" id="GO:0005315">
    <property type="term" value="F:phosphate transmembrane transporter activity"/>
    <property type="evidence" value="ECO:0007669"/>
    <property type="project" value="InterPro"/>
</dbReference>
<comment type="subcellular location">
    <subcellularLocation>
        <location evidence="1 9">Cell membrane</location>
        <topology evidence="1 9">Multi-pass membrane protein</topology>
    </subcellularLocation>
</comment>
<dbReference type="Gene3D" id="1.10.3720.10">
    <property type="entry name" value="MetI-like"/>
    <property type="match status" value="1"/>
</dbReference>
<dbReference type="PROSITE" id="PS50928">
    <property type="entry name" value="ABC_TM1"/>
    <property type="match status" value="1"/>
</dbReference>
<dbReference type="EMBL" id="CP001940">
    <property type="protein sequence ID" value="ADH86261.1"/>
    <property type="molecule type" value="Genomic_DNA"/>
</dbReference>
<dbReference type="InParanoid" id="D6Z3Y6"/>
<evidence type="ECO:0000256" key="10">
    <source>
        <dbReference type="RuleBase" id="RU363054"/>
    </source>
</evidence>
<dbReference type="OrthoDB" id="9807065at2"/>
<evidence type="ECO:0000313" key="12">
    <source>
        <dbReference type="EMBL" id="ADH86261.1"/>
    </source>
</evidence>
<comment type="function">
    <text evidence="10">Part of the binding-protein-dependent transport system for phosphate; probably responsible for the translocation of the substrate across the membrane.</text>
</comment>
<evidence type="ECO:0000313" key="13">
    <source>
        <dbReference type="Proteomes" id="UP000001508"/>
    </source>
</evidence>
<dbReference type="InterPro" id="IPR051124">
    <property type="entry name" value="Phosphate_Transport_Permease"/>
</dbReference>
<dbReference type="InterPro" id="IPR035906">
    <property type="entry name" value="MetI-like_sf"/>
</dbReference>
<dbReference type="eggNOG" id="COG0573">
    <property type="taxonomic scope" value="Bacteria"/>
</dbReference>
<protein>
    <recommendedName>
        <fullName evidence="10">Phosphate transport system permease protein</fullName>
    </recommendedName>
</protein>
<evidence type="ECO:0000256" key="5">
    <source>
        <dbReference type="ARBA" id="ARBA00022592"/>
    </source>
</evidence>
<dbReference type="SUPFAM" id="SSF161098">
    <property type="entry name" value="MetI-like"/>
    <property type="match status" value="1"/>
</dbReference>
<dbReference type="InterPro" id="IPR000515">
    <property type="entry name" value="MetI-like"/>
</dbReference>
<feature type="transmembrane region" description="Helical" evidence="9">
    <location>
        <begin position="176"/>
        <end position="198"/>
    </location>
</feature>
<evidence type="ECO:0000256" key="7">
    <source>
        <dbReference type="ARBA" id="ARBA00022989"/>
    </source>
</evidence>
<dbReference type="AlphaFoldDB" id="D6Z3Y6"/>
<feature type="transmembrane region" description="Helical" evidence="9">
    <location>
        <begin position="81"/>
        <end position="109"/>
    </location>
</feature>
<dbReference type="CDD" id="cd06261">
    <property type="entry name" value="TM_PBP2"/>
    <property type="match status" value="1"/>
</dbReference>
<feature type="transmembrane region" description="Helical" evidence="9">
    <location>
        <begin position="236"/>
        <end position="259"/>
    </location>
</feature>
<keyword evidence="3 9" id="KW-0813">Transport</keyword>
<dbReference type="PANTHER" id="PTHR30425">
    <property type="entry name" value="PHOSPHATE TRANSPORT SYSTEM PERMEASE PROTEIN PST"/>
    <property type="match status" value="1"/>
</dbReference>
<organism evidence="12 13">
    <name type="scientific">Desulfurivibrio alkaliphilus (strain DSM 19089 / UNIQEM U267 / AHT2)</name>
    <dbReference type="NCBI Taxonomy" id="589865"/>
    <lineage>
        <taxon>Bacteria</taxon>
        <taxon>Pseudomonadati</taxon>
        <taxon>Thermodesulfobacteriota</taxon>
        <taxon>Desulfobulbia</taxon>
        <taxon>Desulfobulbales</taxon>
        <taxon>Desulfobulbaceae</taxon>
        <taxon>Desulfurivibrio</taxon>
    </lineage>
</organism>
<dbReference type="HOGENOM" id="CLU_033621_1_3_7"/>
<evidence type="ECO:0000256" key="6">
    <source>
        <dbReference type="ARBA" id="ARBA00022692"/>
    </source>
</evidence>
<dbReference type="InterPro" id="IPR011864">
    <property type="entry name" value="Phosphate_PstC"/>
</dbReference>
<feature type="domain" description="ABC transmembrane type-1" evidence="11">
    <location>
        <begin position="85"/>
        <end position="314"/>
    </location>
</feature>
<keyword evidence="13" id="KW-1185">Reference proteome</keyword>
<dbReference type="NCBIfam" id="TIGR02138">
    <property type="entry name" value="phosphate_pstC"/>
    <property type="match status" value="1"/>
</dbReference>
<dbReference type="RefSeq" id="WP_013163788.1">
    <property type="nucleotide sequence ID" value="NC_014216.1"/>
</dbReference>
<evidence type="ECO:0000256" key="9">
    <source>
        <dbReference type="RuleBase" id="RU363032"/>
    </source>
</evidence>
<dbReference type="GO" id="GO:0006817">
    <property type="term" value="P:phosphate ion transport"/>
    <property type="evidence" value="ECO:0007669"/>
    <property type="project" value="UniProtKB-KW"/>
</dbReference>
<evidence type="ECO:0000256" key="3">
    <source>
        <dbReference type="ARBA" id="ARBA00022448"/>
    </source>
</evidence>
<dbReference type="GO" id="GO:0005886">
    <property type="term" value="C:plasma membrane"/>
    <property type="evidence" value="ECO:0007669"/>
    <property type="project" value="UniProtKB-SubCell"/>
</dbReference>
<evidence type="ECO:0000259" key="11">
    <source>
        <dbReference type="PROSITE" id="PS50928"/>
    </source>
</evidence>
<dbReference type="Pfam" id="PF00528">
    <property type="entry name" value="BPD_transp_1"/>
    <property type="match status" value="1"/>
</dbReference>
<evidence type="ECO:0000256" key="2">
    <source>
        <dbReference type="ARBA" id="ARBA00007069"/>
    </source>
</evidence>
<sequence length="328" mass="35391">MSADNSASSLVRRSPPLLYRWLGDRIFLVLVTLFGLTVMALAVSMAVVLYQEGAAAIHRFGFIGFLTGTTWDPALRLEFGALPFLIGTLVTSVAALALAFFPALAVAIFSAEYAPRWLAHIIDALVDLIAAVPSVVVGIWGIFVLAPWLREKCYMPIYMWAAESRPELLPVLGSPIGYGMTTAVIVLALMIVPFTAALSRDAIRLVPASQREAAWALGATRWEVIRMAVLPYARGGIVAGAILSFGRAIGETMAVAMLIGNKNTLPFNIFGPAATMPSVIINEFREAVENLHLSSLMAIGFYLFLISLVVNLVAAWIQRKMLVGGRGI</sequence>
<dbReference type="STRING" id="589865.DaAHT2_1566"/>
<keyword evidence="5 10" id="KW-0592">Phosphate transport</keyword>
<reference evidence="13" key="1">
    <citation type="submission" date="2010-02" db="EMBL/GenBank/DDBJ databases">
        <title>Complete sequence of Desulfurivibrio alkaliphilus AHT2.</title>
        <authorList>
            <consortium name="US DOE Joint Genome Institute"/>
            <person name="Pitluck S."/>
            <person name="Chertkov O."/>
            <person name="Detter J.C."/>
            <person name="Han C."/>
            <person name="Tapia R."/>
            <person name="Larimer F."/>
            <person name="Land M."/>
            <person name="Hauser L."/>
            <person name="Kyrpides N."/>
            <person name="Mikhailova N."/>
            <person name="Sorokin D.Y."/>
            <person name="Muyzer G."/>
            <person name="Woyke T."/>
        </authorList>
    </citation>
    <scope>NUCLEOTIDE SEQUENCE [LARGE SCALE GENOMIC DNA]</scope>
    <source>
        <strain evidence="13">DSM 19089 / UNIQEM U267 / AHT2</strain>
    </source>
</reference>
<name>D6Z3Y6_DESAT</name>
<comment type="similarity">
    <text evidence="2 10">Belongs to the binding-protein-dependent transport system permease family. CysTW subfamily.</text>
</comment>
<keyword evidence="7 9" id="KW-1133">Transmembrane helix</keyword>
<keyword evidence="4 10" id="KW-1003">Cell membrane</keyword>
<feature type="transmembrane region" description="Helical" evidence="9">
    <location>
        <begin position="121"/>
        <end position="149"/>
    </location>
</feature>
<evidence type="ECO:0000256" key="8">
    <source>
        <dbReference type="ARBA" id="ARBA00023136"/>
    </source>
</evidence>
<feature type="transmembrane region" description="Helical" evidence="9">
    <location>
        <begin position="57"/>
        <end position="75"/>
    </location>
</feature>
<feature type="transmembrane region" description="Helical" evidence="9">
    <location>
        <begin position="26"/>
        <end position="50"/>
    </location>
</feature>
<evidence type="ECO:0000256" key="1">
    <source>
        <dbReference type="ARBA" id="ARBA00004651"/>
    </source>
</evidence>
<dbReference type="PANTHER" id="PTHR30425:SF1">
    <property type="entry name" value="PHOSPHATE TRANSPORT SYSTEM PERMEASE PROTEIN PSTC"/>
    <property type="match status" value="1"/>
</dbReference>
<accession>D6Z3Y6</accession>
<feature type="transmembrane region" description="Helical" evidence="9">
    <location>
        <begin position="296"/>
        <end position="317"/>
    </location>
</feature>
<dbReference type="Proteomes" id="UP000001508">
    <property type="component" value="Chromosome"/>
</dbReference>